<dbReference type="Pfam" id="PF00773">
    <property type="entry name" value="RNB"/>
    <property type="match status" value="1"/>
</dbReference>
<name>A0A7C4RNN8_9BACT</name>
<dbReference type="PANTHER" id="PTHR23355:SF42">
    <property type="entry name" value="RIBONUCLEASE II, CHLOROPLASTIC_MITOCHONDRIAL"/>
    <property type="match status" value="1"/>
</dbReference>
<sequence length="663" mass="76381">METGLVVEFIDQEKVTCAVVQEVKHQRLRLLTETNREVSISTNRLCHKSTRTLDPFLGRTRLVEILRHIAEKRRELSRQIKVREIWEILNTEQEWIDISTMAHFCFSNDITSDHESAVIRAFFQNRMYFKFDHDRFFPISQEQVQRLVEAQQEAERRNRLIERGAAWLKHAFHAANGSLRVDDDPIRFIVDTLKSYYLFDNETPNAQLAKDILQRAEVKDPDKLFDIFVKTGDFSPDENLDLLRYGTPIHFGPECEAHANTLRGKCTDPDFGGRLDLTHLSILTIDGQSTLDYDDALSIETLDDGYRVGVHIVDVGHILQKEDPLDKEARHRASSIYLPDLKIPMLPSCLSEGVCSLKAEHERPAISILMEVDRMAKVRSYRIEPSVIRVKRQLSYFDVNQIIDSDADIAVLYEVARQYRERRLEAGAIHISLPDISVWIGDNGEISVNRINRESPGRMLVAELMILANWVMARFLADHGMAAVFRSQPGPRERLYPGTVSSVFLNYVQRKLLSRFIIRSDPEPHASLGVDAYVTATSPIRKYTDLVTQRQIRSVLGLEPGYTREEIDRLIQEIQQPLLQVSRIQHQRNRYWLLKYLESQLGHKYEAVVLQKKRDAVQVLLTDFMLECEMPISGGIELKPGSTVQVKIQHVSARRNMLAVYLS</sequence>
<dbReference type="GO" id="GO:0000175">
    <property type="term" value="F:3'-5'-RNA exonuclease activity"/>
    <property type="evidence" value="ECO:0007669"/>
    <property type="project" value="TreeGrafter"/>
</dbReference>
<dbReference type="InterPro" id="IPR001900">
    <property type="entry name" value="RNase_II/R"/>
</dbReference>
<dbReference type="GO" id="GO:0006402">
    <property type="term" value="P:mRNA catabolic process"/>
    <property type="evidence" value="ECO:0007669"/>
    <property type="project" value="TreeGrafter"/>
</dbReference>
<comment type="caution">
    <text evidence="2">The sequence shown here is derived from an EMBL/GenBank/DDBJ whole genome shotgun (WGS) entry which is preliminary data.</text>
</comment>
<dbReference type="Pfam" id="PF23161">
    <property type="entry name" value="HTH_RNase_II"/>
    <property type="match status" value="1"/>
</dbReference>
<proteinExistence type="predicted"/>
<dbReference type="InterPro" id="IPR012340">
    <property type="entry name" value="NA-bd_OB-fold"/>
</dbReference>
<reference evidence="2" key="1">
    <citation type="journal article" date="2020" name="mSystems">
        <title>Genome- and Community-Level Interaction Insights into Carbon Utilization and Element Cycling Functions of Hydrothermarchaeota in Hydrothermal Sediment.</title>
        <authorList>
            <person name="Zhou Z."/>
            <person name="Liu Y."/>
            <person name="Xu W."/>
            <person name="Pan J."/>
            <person name="Luo Z.H."/>
            <person name="Li M."/>
        </authorList>
    </citation>
    <scope>NUCLEOTIDE SEQUENCE [LARGE SCALE GENOMIC DNA]</scope>
    <source>
        <strain evidence="2">SpSt-477</strain>
    </source>
</reference>
<dbReference type="InterPro" id="IPR056404">
    <property type="entry name" value="HTH_RNase_II"/>
</dbReference>
<protein>
    <submittedName>
        <fullName evidence="2">RNB domain-containing ribonuclease</fullName>
    </submittedName>
</protein>
<dbReference type="InterPro" id="IPR050180">
    <property type="entry name" value="RNR_Ribonuclease"/>
</dbReference>
<dbReference type="GO" id="GO:0000932">
    <property type="term" value="C:P-body"/>
    <property type="evidence" value="ECO:0007669"/>
    <property type="project" value="TreeGrafter"/>
</dbReference>
<dbReference type="SUPFAM" id="SSF50249">
    <property type="entry name" value="Nucleic acid-binding proteins"/>
    <property type="match status" value="1"/>
</dbReference>
<dbReference type="PANTHER" id="PTHR23355">
    <property type="entry name" value="RIBONUCLEASE"/>
    <property type="match status" value="1"/>
</dbReference>
<organism evidence="2">
    <name type="scientific">Desulfatirhabdium butyrativorans</name>
    <dbReference type="NCBI Taxonomy" id="340467"/>
    <lineage>
        <taxon>Bacteria</taxon>
        <taxon>Pseudomonadati</taxon>
        <taxon>Thermodesulfobacteriota</taxon>
        <taxon>Desulfobacteria</taxon>
        <taxon>Desulfobacterales</taxon>
        <taxon>Desulfatirhabdiaceae</taxon>
        <taxon>Desulfatirhabdium</taxon>
    </lineage>
</organism>
<feature type="domain" description="RNB" evidence="1">
    <location>
        <begin position="274"/>
        <end position="558"/>
    </location>
</feature>
<evidence type="ECO:0000313" key="2">
    <source>
        <dbReference type="EMBL" id="HGU32915.1"/>
    </source>
</evidence>
<dbReference type="SMART" id="SM00955">
    <property type="entry name" value="RNB"/>
    <property type="match status" value="1"/>
</dbReference>
<evidence type="ECO:0000259" key="1">
    <source>
        <dbReference type="SMART" id="SM00955"/>
    </source>
</evidence>
<accession>A0A7C4RNN8</accession>
<dbReference type="AlphaFoldDB" id="A0A7C4RNN8"/>
<dbReference type="EMBL" id="DSUH01000203">
    <property type="protein sequence ID" value="HGU32915.1"/>
    <property type="molecule type" value="Genomic_DNA"/>
</dbReference>
<dbReference type="GO" id="GO:0003723">
    <property type="term" value="F:RNA binding"/>
    <property type="evidence" value="ECO:0007669"/>
    <property type="project" value="InterPro"/>
</dbReference>
<gene>
    <name evidence="2" type="ORF">ENS29_08665</name>
</gene>